<keyword evidence="4" id="KW-0479">Metal-binding</keyword>
<comment type="subunit">
    <text evidence="3">Homodimer.</text>
</comment>
<evidence type="ECO:0000256" key="1">
    <source>
        <dbReference type="ARBA" id="ARBA00001962"/>
    </source>
</evidence>
<reference evidence="8 9" key="1">
    <citation type="submission" date="2018-02" db="EMBL/GenBank/DDBJ databases">
        <title>The genomes of Aspergillus section Nigri reveals drivers in fungal speciation.</title>
        <authorList>
            <consortium name="DOE Joint Genome Institute"/>
            <person name="Vesth T.C."/>
            <person name="Nybo J."/>
            <person name="Theobald S."/>
            <person name="Brandl J."/>
            <person name="Frisvad J.C."/>
            <person name="Nielsen K.F."/>
            <person name="Lyhne E.K."/>
            <person name="Kogle M.E."/>
            <person name="Kuo A."/>
            <person name="Riley R."/>
            <person name="Clum A."/>
            <person name="Nolan M."/>
            <person name="Lipzen A."/>
            <person name="Salamov A."/>
            <person name="Henrissat B."/>
            <person name="Wiebenga A."/>
            <person name="De vries R.P."/>
            <person name="Grigoriev I.V."/>
            <person name="Mortensen U.H."/>
            <person name="Andersen M.R."/>
            <person name="Baker S.E."/>
        </authorList>
    </citation>
    <scope>NUCLEOTIDE SEQUENCE [LARGE SCALE GENOMIC DNA]</scope>
    <source>
        <strain evidence="8 9">CBS 101889</strain>
    </source>
</reference>
<keyword evidence="9" id="KW-1185">Reference proteome</keyword>
<dbReference type="GeneID" id="37195755"/>
<dbReference type="Proteomes" id="UP000248961">
    <property type="component" value="Unassembled WGS sequence"/>
</dbReference>
<dbReference type="STRING" id="1450537.A0A395IBX8"/>
<dbReference type="EMBL" id="KZ824269">
    <property type="protein sequence ID" value="RAL16598.1"/>
    <property type="molecule type" value="Genomic_DNA"/>
</dbReference>
<comment type="similarity">
    <text evidence="2">Belongs to the PhyH family.</text>
</comment>
<dbReference type="RefSeq" id="XP_025555752.1">
    <property type="nucleotide sequence ID" value="XM_025691466.1"/>
</dbReference>
<dbReference type="Pfam" id="PF05721">
    <property type="entry name" value="PhyH"/>
    <property type="match status" value="1"/>
</dbReference>
<dbReference type="AlphaFoldDB" id="A0A395IBX8"/>
<accession>A0A395IBX8</accession>
<dbReference type="OrthoDB" id="445007at2759"/>
<evidence type="ECO:0000256" key="3">
    <source>
        <dbReference type="ARBA" id="ARBA00011738"/>
    </source>
</evidence>
<keyword evidence="7" id="KW-0408">Iron</keyword>
<organism evidence="8 9">
    <name type="scientific">Aspergillus homomorphus (strain CBS 101889)</name>
    <dbReference type="NCBI Taxonomy" id="1450537"/>
    <lineage>
        <taxon>Eukaryota</taxon>
        <taxon>Fungi</taxon>
        <taxon>Dikarya</taxon>
        <taxon>Ascomycota</taxon>
        <taxon>Pezizomycotina</taxon>
        <taxon>Eurotiomycetes</taxon>
        <taxon>Eurotiomycetidae</taxon>
        <taxon>Eurotiales</taxon>
        <taxon>Aspergillaceae</taxon>
        <taxon>Aspergillus</taxon>
        <taxon>Aspergillus subgen. Circumdati</taxon>
    </lineage>
</organism>
<proteinExistence type="inferred from homology"/>
<dbReference type="VEuPathDB" id="FungiDB:BO97DRAFT_336717"/>
<evidence type="ECO:0000256" key="4">
    <source>
        <dbReference type="ARBA" id="ARBA00022723"/>
    </source>
</evidence>
<evidence type="ECO:0000256" key="2">
    <source>
        <dbReference type="ARBA" id="ARBA00005830"/>
    </source>
</evidence>
<sequence length="310" mass="35154">MAEPSSTSRKGVQCVPKGAPLSEILAHMKRDGGVIIKNLISEEDVDKTNDEIKERLAQDVEWDGVFFPKETRRANSMIAVSPTYTKTQLMNPVFQAICAHFLSTRHWYWWGEQRKESVSKPYVSSCTAMEIGPGAKAQPLHRDSFVNHLWLPEITEWDDERDQNRETEIGMMVAGCKVTKENGGTAFIPGSHLWGTDRETPPRVQDTISVEMEKGDAFIQFASTYHGGGSNTTADQKRLCYATFMVRGYLRQEENQFLAVPKEVARQYDRPIQEMIGYSLSDPACGYVEQLDPIYALRPELLGEVRPKDW</sequence>
<dbReference type="GO" id="GO:0046872">
    <property type="term" value="F:metal ion binding"/>
    <property type="evidence" value="ECO:0007669"/>
    <property type="project" value="UniProtKB-KW"/>
</dbReference>
<name>A0A395IBX8_ASPHC</name>
<comment type="cofactor">
    <cofactor evidence="1">
        <name>Fe cation</name>
        <dbReference type="ChEBI" id="CHEBI:24875"/>
    </cofactor>
</comment>
<keyword evidence="6" id="KW-0560">Oxidoreductase</keyword>
<evidence type="ECO:0000256" key="7">
    <source>
        <dbReference type="ARBA" id="ARBA00023004"/>
    </source>
</evidence>
<dbReference type="InterPro" id="IPR008775">
    <property type="entry name" value="Phytyl_CoA_dOase-like"/>
</dbReference>
<evidence type="ECO:0000313" key="8">
    <source>
        <dbReference type="EMBL" id="RAL16598.1"/>
    </source>
</evidence>
<dbReference type="Gene3D" id="2.60.120.620">
    <property type="entry name" value="q2cbj1_9rhob like domain"/>
    <property type="match status" value="1"/>
</dbReference>
<evidence type="ECO:0000256" key="6">
    <source>
        <dbReference type="ARBA" id="ARBA00023002"/>
    </source>
</evidence>
<dbReference type="PANTHER" id="PTHR20883:SF45">
    <property type="entry name" value="PHYTANOYL-COA DIOXYGENASE FAMILY PROTEIN"/>
    <property type="match status" value="1"/>
</dbReference>
<keyword evidence="5" id="KW-0223">Dioxygenase</keyword>
<gene>
    <name evidence="8" type="ORF">BO97DRAFT_336717</name>
</gene>
<evidence type="ECO:0000256" key="5">
    <source>
        <dbReference type="ARBA" id="ARBA00022964"/>
    </source>
</evidence>
<dbReference type="PANTHER" id="PTHR20883">
    <property type="entry name" value="PHYTANOYL-COA DIOXYGENASE DOMAIN CONTAINING 1"/>
    <property type="match status" value="1"/>
</dbReference>
<dbReference type="SUPFAM" id="SSF51197">
    <property type="entry name" value="Clavaminate synthase-like"/>
    <property type="match status" value="1"/>
</dbReference>
<evidence type="ECO:0000313" key="9">
    <source>
        <dbReference type="Proteomes" id="UP000248961"/>
    </source>
</evidence>
<protein>
    <submittedName>
        <fullName evidence="8">PhyH-domain-containing protein</fullName>
    </submittedName>
</protein>
<dbReference type="GO" id="GO:0051213">
    <property type="term" value="F:dioxygenase activity"/>
    <property type="evidence" value="ECO:0007669"/>
    <property type="project" value="UniProtKB-KW"/>
</dbReference>